<feature type="compositionally biased region" description="Basic and acidic residues" evidence="1">
    <location>
        <begin position="100"/>
        <end position="112"/>
    </location>
</feature>
<reference evidence="2 3" key="1">
    <citation type="journal article" date="2023" name="BMC Biol.">
        <title>The compact genome of the sponge Oopsacas minuta (Hexactinellida) is lacking key metazoan core genes.</title>
        <authorList>
            <person name="Santini S."/>
            <person name="Schenkelaars Q."/>
            <person name="Jourda C."/>
            <person name="Duchesne M."/>
            <person name="Belahbib H."/>
            <person name="Rocher C."/>
            <person name="Selva M."/>
            <person name="Riesgo A."/>
            <person name="Vervoort M."/>
            <person name="Leys S.P."/>
            <person name="Kodjabachian L."/>
            <person name="Le Bivic A."/>
            <person name="Borchiellini C."/>
            <person name="Claverie J.M."/>
            <person name="Renard E."/>
        </authorList>
    </citation>
    <scope>NUCLEOTIDE SEQUENCE [LARGE SCALE GENOMIC DNA]</scope>
    <source>
        <strain evidence="2">SPO-2</strain>
    </source>
</reference>
<dbReference type="EMBL" id="JAKMXF010000221">
    <property type="protein sequence ID" value="KAI6654922.1"/>
    <property type="molecule type" value="Genomic_DNA"/>
</dbReference>
<sequence>MADKQFKSSTVPGDNRVSAKDAITECSEDFVQSLDAIPSHPSFIQPLLEQGEMSEDGRKLLRKIKQDPEWKKRVEKMLSFEAHTLKGRLSWEQDKLKEQKRSLSSLKEEGENTHSGQLLQLTQLKQSLREHMTNRIKLESNLTEDKV</sequence>
<comment type="caution">
    <text evidence="2">The sequence shown here is derived from an EMBL/GenBank/DDBJ whole genome shotgun (WGS) entry which is preliminary data.</text>
</comment>
<organism evidence="2 3">
    <name type="scientific">Oopsacas minuta</name>
    <dbReference type="NCBI Taxonomy" id="111878"/>
    <lineage>
        <taxon>Eukaryota</taxon>
        <taxon>Metazoa</taxon>
        <taxon>Porifera</taxon>
        <taxon>Hexactinellida</taxon>
        <taxon>Hexasterophora</taxon>
        <taxon>Lyssacinosida</taxon>
        <taxon>Leucopsacidae</taxon>
        <taxon>Oopsacas</taxon>
    </lineage>
</organism>
<dbReference type="Proteomes" id="UP001165289">
    <property type="component" value="Unassembled WGS sequence"/>
</dbReference>
<feature type="region of interest" description="Disordered" evidence="1">
    <location>
        <begin position="100"/>
        <end position="119"/>
    </location>
</feature>
<dbReference type="AlphaFoldDB" id="A0AAV7K128"/>
<evidence type="ECO:0000313" key="3">
    <source>
        <dbReference type="Proteomes" id="UP001165289"/>
    </source>
</evidence>
<name>A0AAV7K128_9METZ</name>
<proteinExistence type="predicted"/>
<accession>A0AAV7K128</accession>
<evidence type="ECO:0000256" key="1">
    <source>
        <dbReference type="SAM" id="MobiDB-lite"/>
    </source>
</evidence>
<keyword evidence="3" id="KW-1185">Reference proteome</keyword>
<protein>
    <submittedName>
        <fullName evidence="2">Uncharacterized protein</fullName>
    </submittedName>
</protein>
<gene>
    <name evidence="2" type="ORF">LOD99_2801</name>
</gene>
<evidence type="ECO:0000313" key="2">
    <source>
        <dbReference type="EMBL" id="KAI6654922.1"/>
    </source>
</evidence>